<sequence>MEWSTTSDANLSCRYFPFIFPIAASSSAAAADKPPQLGGRELGSAAASPRAPAAAASPRAPAASAGRERARAAVSPCAPVAAAASPRLVLLPLPCRRPRPRRLVLLPPSCRRSRLRRLVLPLPRPGDLLPTTPPALALPETREVRERKGREEGKERVADLDKLTGGAHAGPTLTQKPRSIKPGSKPPKDLGKEGGGGGGGERGPHQYPVAAEPGNGCQWELNTLADTTRRANGIHLEKHHQKATMVMAMGKGRRGGGRFAMRFPIAHALDSCR</sequence>
<evidence type="ECO:0000256" key="1">
    <source>
        <dbReference type="SAM" id="MobiDB-lite"/>
    </source>
</evidence>
<feature type="compositionally biased region" description="Basic and acidic residues" evidence="1">
    <location>
        <begin position="140"/>
        <end position="162"/>
    </location>
</feature>
<proteinExistence type="predicted"/>
<dbReference type="EnsemblPlants" id="ONIVA10G22000.1">
    <property type="protein sequence ID" value="ONIVA10G22000.1"/>
    <property type="gene ID" value="ONIVA10G22000"/>
</dbReference>
<feature type="region of interest" description="Disordered" evidence="1">
    <location>
        <begin position="30"/>
        <end position="67"/>
    </location>
</feature>
<reference evidence="2" key="1">
    <citation type="submission" date="2015-04" db="UniProtKB">
        <authorList>
            <consortium name="EnsemblPlants"/>
        </authorList>
    </citation>
    <scope>IDENTIFICATION</scope>
    <source>
        <strain evidence="2">SL10</strain>
    </source>
</reference>
<evidence type="ECO:0000313" key="3">
    <source>
        <dbReference type="Proteomes" id="UP000006591"/>
    </source>
</evidence>
<protein>
    <submittedName>
        <fullName evidence="2">Uncharacterized protein</fullName>
    </submittedName>
</protein>
<evidence type="ECO:0000313" key="2">
    <source>
        <dbReference type="EnsemblPlants" id="ONIVA10G22000.1"/>
    </source>
</evidence>
<keyword evidence="3" id="KW-1185">Reference proteome</keyword>
<feature type="region of interest" description="Disordered" evidence="1">
    <location>
        <begin position="122"/>
        <end position="209"/>
    </location>
</feature>
<name>A0A0E0IWW4_ORYNI</name>
<dbReference type="HOGENOM" id="CLU_1020768_0_0_1"/>
<organism evidence="2">
    <name type="scientific">Oryza nivara</name>
    <name type="common">Indian wild rice</name>
    <name type="synonym">Oryza sativa f. spontanea</name>
    <dbReference type="NCBI Taxonomy" id="4536"/>
    <lineage>
        <taxon>Eukaryota</taxon>
        <taxon>Viridiplantae</taxon>
        <taxon>Streptophyta</taxon>
        <taxon>Embryophyta</taxon>
        <taxon>Tracheophyta</taxon>
        <taxon>Spermatophyta</taxon>
        <taxon>Magnoliopsida</taxon>
        <taxon>Liliopsida</taxon>
        <taxon>Poales</taxon>
        <taxon>Poaceae</taxon>
        <taxon>BOP clade</taxon>
        <taxon>Oryzoideae</taxon>
        <taxon>Oryzeae</taxon>
        <taxon>Oryzinae</taxon>
        <taxon>Oryza</taxon>
    </lineage>
</organism>
<dbReference type="Proteomes" id="UP000006591">
    <property type="component" value="Chromosome 10"/>
</dbReference>
<dbReference type="AlphaFoldDB" id="A0A0E0IWW4"/>
<accession>A0A0E0IWW4</accession>
<feature type="compositionally biased region" description="Low complexity" evidence="1">
    <location>
        <begin position="44"/>
        <end position="65"/>
    </location>
</feature>
<reference evidence="2" key="2">
    <citation type="submission" date="2018-04" db="EMBL/GenBank/DDBJ databases">
        <title>OnivRS2 (Oryza nivara Reference Sequence Version 2).</title>
        <authorList>
            <person name="Zhang J."/>
            <person name="Kudrna D."/>
            <person name="Lee S."/>
            <person name="Talag J."/>
            <person name="Rajasekar S."/>
            <person name="Welchert J."/>
            <person name="Hsing Y.-I."/>
            <person name="Wing R.A."/>
        </authorList>
    </citation>
    <scope>NUCLEOTIDE SEQUENCE [LARGE SCALE GENOMIC DNA]</scope>
</reference>
<dbReference type="Gramene" id="ONIVA10G22000.1">
    <property type="protein sequence ID" value="ONIVA10G22000.1"/>
    <property type="gene ID" value="ONIVA10G22000"/>
</dbReference>
<feature type="compositionally biased region" description="Low complexity" evidence="1">
    <location>
        <begin position="122"/>
        <end position="139"/>
    </location>
</feature>